<dbReference type="Pfam" id="PF11136">
    <property type="entry name" value="DUF2889"/>
    <property type="match status" value="1"/>
</dbReference>
<evidence type="ECO:0000313" key="1">
    <source>
        <dbReference type="EMBL" id="CAB4621030.1"/>
    </source>
</evidence>
<dbReference type="InterPro" id="IPR021312">
    <property type="entry name" value="DUF2889"/>
</dbReference>
<gene>
    <name evidence="1" type="ORF">UFOPK1908_00789</name>
</gene>
<dbReference type="AlphaFoldDB" id="A0A6J6I605"/>
<accession>A0A6J6I605</accession>
<organism evidence="1">
    <name type="scientific">freshwater metagenome</name>
    <dbReference type="NCBI Taxonomy" id="449393"/>
    <lineage>
        <taxon>unclassified sequences</taxon>
        <taxon>metagenomes</taxon>
        <taxon>ecological metagenomes</taxon>
    </lineage>
</organism>
<sequence length="337" mass="36167">MTIVVPLELYPKGPAVAAPTRRPGSIRRTSTIDSVWPDGVEANREVVGRSRDLYTPLDGSTPVVLAEDALFVTVAPDRGLVAMNSVPPREAIQVLVGATGGSNSRGRVVAAVPEEVEAGTPLYLLLDDLSGATLVGSVALRFWQTPEELAAQMKKMEALMGKRVMQGICAGFAPGSTALNEDGTTGSMGDTKPVPDIDNQSDSWAWHELTSPKEASHRRSRRIDVWLEDGVVHIEAFFQDSYTSPEGQRHAVHEYVVSATADPTTGNVISISADPRVLPHYECPMATLSVGRMVGQPLRNFRASVNEKLPGIDGCTHMNDTLRSLAEVPVLVAQLPA</sequence>
<protein>
    <submittedName>
        <fullName evidence="1">Unannotated protein</fullName>
    </submittedName>
</protein>
<name>A0A6J6I605_9ZZZZ</name>
<dbReference type="EMBL" id="CAEZVB010000031">
    <property type="protein sequence ID" value="CAB4621030.1"/>
    <property type="molecule type" value="Genomic_DNA"/>
</dbReference>
<reference evidence="1" key="1">
    <citation type="submission" date="2020-05" db="EMBL/GenBank/DDBJ databases">
        <authorList>
            <person name="Chiriac C."/>
            <person name="Salcher M."/>
            <person name="Ghai R."/>
            <person name="Kavagutti S V."/>
        </authorList>
    </citation>
    <scope>NUCLEOTIDE SEQUENCE</scope>
</reference>
<proteinExistence type="predicted"/>